<dbReference type="SUPFAM" id="SSF52113">
    <property type="entry name" value="BRCT domain"/>
    <property type="match status" value="1"/>
</dbReference>
<feature type="region of interest" description="Disordered" evidence="4">
    <location>
        <begin position="144"/>
        <end position="378"/>
    </location>
</feature>
<evidence type="ECO:0000256" key="3">
    <source>
        <dbReference type="ARBA" id="ARBA00023242"/>
    </source>
</evidence>
<evidence type="ECO:0000313" key="6">
    <source>
        <dbReference type="EMBL" id="TMW56650.1"/>
    </source>
</evidence>
<gene>
    <name evidence="6" type="ORF">Poli38472_006660</name>
</gene>
<dbReference type="AlphaFoldDB" id="A0A8K1C570"/>
<dbReference type="PANTHER" id="PTHR23196">
    <property type="entry name" value="PAX TRANSCRIPTION ACTIVATION DOMAIN INTERACTING PROTEIN"/>
    <property type="match status" value="1"/>
</dbReference>
<evidence type="ECO:0000259" key="5">
    <source>
        <dbReference type="PROSITE" id="PS50172"/>
    </source>
</evidence>
<feature type="region of interest" description="Disordered" evidence="4">
    <location>
        <begin position="106"/>
        <end position="125"/>
    </location>
</feature>
<reference evidence="6" key="1">
    <citation type="submission" date="2019-03" db="EMBL/GenBank/DDBJ databases">
        <title>Long read genome sequence of the mycoparasitic Pythium oligandrum ATCC 38472 isolated from sugarbeet rhizosphere.</title>
        <authorList>
            <person name="Gaulin E."/>
        </authorList>
    </citation>
    <scope>NUCLEOTIDE SEQUENCE</scope>
    <source>
        <strain evidence="6">ATCC 38472_TT</strain>
    </source>
</reference>
<feature type="compositionally biased region" description="Basic residues" evidence="4">
    <location>
        <begin position="340"/>
        <end position="350"/>
    </location>
</feature>
<feature type="compositionally biased region" description="Basic and acidic residues" evidence="4">
    <location>
        <begin position="351"/>
        <end position="360"/>
    </location>
</feature>
<proteinExistence type="predicted"/>
<comment type="subcellular location">
    <subcellularLocation>
        <location evidence="1">Nucleus</location>
    </subcellularLocation>
</comment>
<dbReference type="Gene3D" id="3.40.50.10190">
    <property type="entry name" value="BRCT domain"/>
    <property type="match status" value="2"/>
</dbReference>
<feature type="compositionally biased region" description="Low complexity" evidence="4">
    <location>
        <begin position="179"/>
        <end position="194"/>
    </location>
</feature>
<feature type="domain" description="BRCT" evidence="5">
    <location>
        <begin position="490"/>
        <end position="578"/>
    </location>
</feature>
<dbReference type="InterPro" id="IPR036420">
    <property type="entry name" value="BRCT_dom_sf"/>
</dbReference>
<evidence type="ECO:0000256" key="4">
    <source>
        <dbReference type="SAM" id="MobiDB-lite"/>
    </source>
</evidence>
<dbReference type="CDD" id="cd18432">
    <property type="entry name" value="BRCT_PAXIP1_rpt6_like"/>
    <property type="match status" value="1"/>
</dbReference>
<dbReference type="PANTHER" id="PTHR23196:SF1">
    <property type="entry name" value="PAX-INTERACTING PROTEIN 1"/>
    <property type="match status" value="1"/>
</dbReference>
<dbReference type="Pfam" id="PF16589">
    <property type="entry name" value="BRCT_2"/>
    <property type="match status" value="1"/>
</dbReference>
<evidence type="ECO:0000313" key="7">
    <source>
        <dbReference type="Proteomes" id="UP000794436"/>
    </source>
</evidence>
<dbReference type="InterPro" id="IPR051579">
    <property type="entry name" value="DDR_Transcriptional_Reg"/>
</dbReference>
<dbReference type="Proteomes" id="UP000794436">
    <property type="component" value="Unassembled WGS sequence"/>
</dbReference>
<dbReference type="GO" id="GO:0005634">
    <property type="term" value="C:nucleus"/>
    <property type="evidence" value="ECO:0007669"/>
    <property type="project" value="UniProtKB-SubCell"/>
</dbReference>
<feature type="compositionally biased region" description="Acidic residues" evidence="4">
    <location>
        <begin position="160"/>
        <end position="170"/>
    </location>
</feature>
<dbReference type="InterPro" id="IPR001357">
    <property type="entry name" value="BRCT_dom"/>
</dbReference>
<dbReference type="PROSITE" id="PS50172">
    <property type="entry name" value="BRCT"/>
    <property type="match status" value="1"/>
</dbReference>
<dbReference type="SMART" id="SM00292">
    <property type="entry name" value="BRCT"/>
    <property type="match status" value="2"/>
</dbReference>
<dbReference type="Pfam" id="PF16770">
    <property type="entry name" value="RTT107_BRCT_5"/>
    <property type="match status" value="1"/>
</dbReference>
<evidence type="ECO:0000256" key="2">
    <source>
        <dbReference type="ARBA" id="ARBA00022763"/>
    </source>
</evidence>
<accession>A0A8K1C570</accession>
<name>A0A8K1C570_PYTOL</name>
<keyword evidence="3" id="KW-0539">Nucleus</keyword>
<comment type="caution">
    <text evidence="6">The sequence shown here is derived from an EMBL/GenBank/DDBJ whole genome shotgun (WGS) entry which is preliminary data.</text>
</comment>
<keyword evidence="7" id="KW-1185">Reference proteome</keyword>
<dbReference type="OrthoDB" id="342264at2759"/>
<protein>
    <recommendedName>
        <fullName evidence="5">BRCT domain-containing protein</fullName>
    </recommendedName>
</protein>
<sequence>MATENAATERYEQPEAVQFVTVFHGNEGDEGAATPMGFQDTPDQWYTANYRKRGVSANGAATRDSQATQSMPSVTQVQATMTQSFQTGSGQAPMFVKFDPAMSQDLSQRRYEEDEDETQIVMSLSQDPSVLRLDARRIEEEELDPVVAASKTSSGNQSDAESDLSDDMLEQDGSINGLSSIAASFQQSEAQESQVKTPVHTYKSLRPTQPSTMSLSATEESSGAETEVEEEPETPRRTTNLPREERSVAGLSSPGGRPAKRYTLDQPAATEGANDSPGRKRTQSDSLLSPDTRKTRKSRRSLVPEVADEATEQQDQTYQSEHNSEYTEEETTNTDTSAQKGKRAKTATPKRVRETKDKRASSQASTLEEPVIPQPSPTSVNSIRIMFTGLDATNAKLRDKVKRIADASQEDDEIETVTHLIAPRNQLKRTVKLLCGISLCDHILDERWLDESARSGVPANEATHCLKDTSAESKWDFSLYHTMYEVPKDQRRQLFRGLRFYITNHKTVLPPVKDLAKIVECAGGVVAEAKPGAKEGDIVITTEAAAATATVRKAIASASSDQICTPELILSGILQQRVDLEAHRLQLPEQTPAKKRSRR</sequence>
<organism evidence="6 7">
    <name type="scientific">Pythium oligandrum</name>
    <name type="common">Mycoparasitic fungus</name>
    <dbReference type="NCBI Taxonomy" id="41045"/>
    <lineage>
        <taxon>Eukaryota</taxon>
        <taxon>Sar</taxon>
        <taxon>Stramenopiles</taxon>
        <taxon>Oomycota</taxon>
        <taxon>Peronosporomycetes</taxon>
        <taxon>Pythiales</taxon>
        <taxon>Pythiaceae</taxon>
        <taxon>Pythium</taxon>
    </lineage>
</organism>
<feature type="compositionally biased region" description="Low complexity" evidence="4">
    <location>
        <begin position="214"/>
        <end position="225"/>
    </location>
</feature>
<evidence type="ECO:0000256" key="1">
    <source>
        <dbReference type="ARBA" id="ARBA00004123"/>
    </source>
</evidence>
<feature type="compositionally biased region" description="Polar residues" evidence="4">
    <location>
        <begin position="150"/>
        <end position="159"/>
    </location>
</feature>
<keyword evidence="2" id="KW-0227">DNA damage</keyword>
<dbReference type="GO" id="GO:0006974">
    <property type="term" value="P:DNA damage response"/>
    <property type="evidence" value="ECO:0007669"/>
    <property type="project" value="UniProtKB-KW"/>
</dbReference>
<dbReference type="EMBL" id="SPLM01000145">
    <property type="protein sequence ID" value="TMW56650.1"/>
    <property type="molecule type" value="Genomic_DNA"/>
</dbReference>